<keyword evidence="1" id="KW-0812">Transmembrane</keyword>
<dbReference type="EMBL" id="OU015568">
    <property type="protein sequence ID" value="CAG5087514.1"/>
    <property type="molecule type" value="Genomic_DNA"/>
</dbReference>
<evidence type="ECO:0000313" key="3">
    <source>
        <dbReference type="Proteomes" id="UP001158576"/>
    </source>
</evidence>
<feature type="transmembrane region" description="Helical" evidence="1">
    <location>
        <begin position="142"/>
        <end position="165"/>
    </location>
</feature>
<keyword evidence="1" id="KW-1133">Transmembrane helix</keyword>
<reference evidence="2 3" key="1">
    <citation type="submission" date="2021-04" db="EMBL/GenBank/DDBJ databases">
        <authorList>
            <person name="Bliznina A."/>
        </authorList>
    </citation>
    <scope>NUCLEOTIDE SEQUENCE [LARGE SCALE GENOMIC DNA]</scope>
</reference>
<organism evidence="2 3">
    <name type="scientific">Oikopleura dioica</name>
    <name type="common">Tunicate</name>
    <dbReference type="NCBI Taxonomy" id="34765"/>
    <lineage>
        <taxon>Eukaryota</taxon>
        <taxon>Metazoa</taxon>
        <taxon>Chordata</taxon>
        <taxon>Tunicata</taxon>
        <taxon>Appendicularia</taxon>
        <taxon>Copelata</taxon>
        <taxon>Oikopleuridae</taxon>
        <taxon>Oikopleura</taxon>
    </lineage>
</organism>
<gene>
    <name evidence="2" type="ORF">OKIOD_LOCUS3119</name>
</gene>
<sequence length="171" mass="19063">MILHIYYYYGRSCYGSTCCKLRKASFGLAIISLILSLVAIVDLLFDKCREEEQITVPTNAVVPVQSSHIEYVEQPGHVTYVQQQPTQDVVHHSNGAVTTYPVQYQPPIPVYQQGSVTPVVVNHTDYIPTTVYQQTSNSGTQMFTISHIALVALNILFCCLIIAFLSDCINC</sequence>
<keyword evidence="3" id="KW-1185">Reference proteome</keyword>
<protein>
    <submittedName>
        <fullName evidence="2">Oidioi.mRNA.OKI2018_I69.PAR.g11561.t1.cds</fullName>
    </submittedName>
</protein>
<evidence type="ECO:0000313" key="2">
    <source>
        <dbReference type="EMBL" id="CAG5087514.1"/>
    </source>
</evidence>
<accession>A0ABN7RW74</accession>
<proteinExistence type="predicted"/>
<feature type="transmembrane region" description="Helical" evidence="1">
    <location>
        <begin position="24"/>
        <end position="45"/>
    </location>
</feature>
<name>A0ABN7RW74_OIKDI</name>
<dbReference type="Proteomes" id="UP001158576">
    <property type="component" value="Chromosome PAR"/>
</dbReference>
<evidence type="ECO:0000256" key="1">
    <source>
        <dbReference type="SAM" id="Phobius"/>
    </source>
</evidence>
<keyword evidence="1" id="KW-0472">Membrane</keyword>